<dbReference type="RefSeq" id="WP_006597895.1">
    <property type="nucleotide sequence ID" value="NZ_GL622359.1"/>
</dbReference>
<keyword evidence="6 8" id="KW-0378">Hydrolase</keyword>
<evidence type="ECO:0000256" key="3">
    <source>
        <dbReference type="ARBA" id="ARBA00009370"/>
    </source>
</evidence>
<dbReference type="InterPro" id="IPR019756">
    <property type="entry name" value="Pept_S26A_signal_pept_1_Ser-AS"/>
</dbReference>
<proteinExistence type="inferred from homology"/>
<keyword evidence="12" id="KW-1185">Reference proteome</keyword>
<evidence type="ECO:0000256" key="9">
    <source>
        <dbReference type="RuleBase" id="RU362042"/>
    </source>
</evidence>
<evidence type="ECO:0000259" key="10">
    <source>
        <dbReference type="Pfam" id="PF10502"/>
    </source>
</evidence>
<dbReference type="STRING" id="887929.HMP0721_0476"/>
<keyword evidence="5 8" id="KW-0645">Protease</keyword>
<dbReference type="OrthoDB" id="9802919at2"/>
<evidence type="ECO:0000313" key="12">
    <source>
        <dbReference type="Proteomes" id="UP000004754"/>
    </source>
</evidence>
<dbReference type="EMBL" id="AEQN01000007">
    <property type="protein sequence ID" value="EFV02568.1"/>
    <property type="molecule type" value="Genomic_DNA"/>
</dbReference>
<dbReference type="CDD" id="cd06530">
    <property type="entry name" value="S26_SPase_I"/>
    <property type="match status" value="1"/>
</dbReference>
<feature type="active site" evidence="7">
    <location>
        <position position="51"/>
    </location>
</feature>
<dbReference type="InterPro" id="IPR000223">
    <property type="entry name" value="Pept_S26A_signal_pept_1"/>
</dbReference>
<dbReference type="SUPFAM" id="SSF51306">
    <property type="entry name" value="LexA/Signal peptidase"/>
    <property type="match status" value="1"/>
</dbReference>
<dbReference type="PANTHER" id="PTHR43390:SF1">
    <property type="entry name" value="CHLOROPLAST PROCESSING PEPTIDASE"/>
    <property type="match status" value="1"/>
</dbReference>
<evidence type="ECO:0000313" key="11">
    <source>
        <dbReference type="EMBL" id="EFV02568.1"/>
    </source>
</evidence>
<dbReference type="PANTHER" id="PTHR43390">
    <property type="entry name" value="SIGNAL PEPTIDASE I"/>
    <property type="match status" value="1"/>
</dbReference>
<evidence type="ECO:0000256" key="2">
    <source>
        <dbReference type="ARBA" id="ARBA00004401"/>
    </source>
</evidence>
<dbReference type="InterPro" id="IPR036286">
    <property type="entry name" value="LexA/Signal_pep-like_sf"/>
</dbReference>
<evidence type="ECO:0000256" key="1">
    <source>
        <dbReference type="ARBA" id="ARBA00000677"/>
    </source>
</evidence>
<feature type="active site" evidence="7">
    <location>
        <position position="92"/>
    </location>
</feature>
<evidence type="ECO:0000256" key="8">
    <source>
        <dbReference type="RuleBase" id="RU003993"/>
    </source>
</evidence>
<evidence type="ECO:0000256" key="5">
    <source>
        <dbReference type="ARBA" id="ARBA00022670"/>
    </source>
</evidence>
<dbReference type="PRINTS" id="PR00727">
    <property type="entry name" value="LEADERPTASE"/>
</dbReference>
<dbReference type="GO" id="GO:0009003">
    <property type="term" value="F:signal peptidase activity"/>
    <property type="evidence" value="ECO:0007669"/>
    <property type="project" value="UniProtKB-EC"/>
</dbReference>
<evidence type="ECO:0000256" key="7">
    <source>
        <dbReference type="PIRSR" id="PIRSR600223-1"/>
    </source>
</evidence>
<dbReference type="Pfam" id="PF10502">
    <property type="entry name" value="Peptidase_S26"/>
    <property type="match status" value="1"/>
</dbReference>
<sequence length="186" mass="21217">MVKQKKKTDVNRAGKKKSEAQEWIISIVVAVSVAVIIKLFLFDFVMVQGSSMYPTLKQSERLVINKLEYEIGEPAYGDIVVLRYSRGIDYVKRVIAKGGDTIEIKNMKVYRNGRLLKESYINKESYGDFAKVTVPAEKYFVMGDNRANSSDSRYADLGFVDEDDMIGHVIFRFWPWGKIGSIQDGH</sequence>
<dbReference type="AlphaFoldDB" id="E6MEP3"/>
<dbReference type="Gene3D" id="2.10.109.10">
    <property type="entry name" value="Umud Fragment, subunit A"/>
    <property type="match status" value="1"/>
</dbReference>
<name>E6MEP3_9FIRM</name>
<gene>
    <name evidence="11" type="primary">lepB</name>
    <name evidence="11" type="ORF">HMP0721_0476</name>
</gene>
<dbReference type="PROSITE" id="PS00761">
    <property type="entry name" value="SPASE_I_3"/>
    <property type="match status" value="1"/>
</dbReference>
<comment type="caution">
    <text evidence="11">The sequence shown here is derived from an EMBL/GenBank/DDBJ whole genome shotgun (WGS) entry which is preliminary data.</text>
</comment>
<dbReference type="NCBIfam" id="TIGR02227">
    <property type="entry name" value="sigpep_I_bact"/>
    <property type="match status" value="1"/>
</dbReference>
<comment type="catalytic activity">
    <reaction evidence="1 8">
        <text>Cleavage of hydrophobic, N-terminal signal or leader sequences from secreted and periplasmic proteins.</text>
        <dbReference type="EC" id="3.4.21.89"/>
    </reaction>
</comment>
<dbReference type="GO" id="GO:0004252">
    <property type="term" value="F:serine-type endopeptidase activity"/>
    <property type="evidence" value="ECO:0007669"/>
    <property type="project" value="InterPro"/>
</dbReference>
<keyword evidence="8" id="KW-0812">Transmembrane</keyword>
<dbReference type="PROSITE" id="PS00501">
    <property type="entry name" value="SPASE_I_1"/>
    <property type="match status" value="1"/>
</dbReference>
<keyword evidence="8" id="KW-0472">Membrane</keyword>
<comment type="subcellular location">
    <subcellularLocation>
        <location evidence="2">Cell membrane</location>
        <topology evidence="2">Single-pass type II membrane protein</topology>
    </subcellularLocation>
    <subcellularLocation>
        <location evidence="9">Membrane</location>
        <topology evidence="9">Single-pass type II membrane protein</topology>
    </subcellularLocation>
</comment>
<protein>
    <recommendedName>
        <fullName evidence="4 8">Signal peptidase I</fullName>
        <ecNumber evidence="4 8">3.4.21.89</ecNumber>
    </recommendedName>
</protein>
<dbReference type="InterPro" id="IPR019533">
    <property type="entry name" value="Peptidase_S26"/>
</dbReference>
<dbReference type="eggNOG" id="COG0681">
    <property type="taxonomic scope" value="Bacteria"/>
</dbReference>
<feature type="domain" description="Peptidase S26" evidence="10">
    <location>
        <begin position="21"/>
        <end position="174"/>
    </location>
</feature>
<accession>E6MEP3</accession>
<dbReference type="Proteomes" id="UP000004754">
    <property type="component" value="Unassembled WGS sequence"/>
</dbReference>
<evidence type="ECO:0000256" key="6">
    <source>
        <dbReference type="ARBA" id="ARBA00022801"/>
    </source>
</evidence>
<dbReference type="InterPro" id="IPR019758">
    <property type="entry name" value="Pept_S26A_signal_pept_1_CS"/>
</dbReference>
<dbReference type="InterPro" id="IPR019757">
    <property type="entry name" value="Pept_S26A_signal_pept_1_Lys-AS"/>
</dbReference>
<keyword evidence="8" id="KW-1133">Transmembrane helix</keyword>
<dbReference type="EC" id="3.4.21.89" evidence="4 8"/>
<comment type="similarity">
    <text evidence="3 9">Belongs to the peptidase S26 family.</text>
</comment>
<dbReference type="GO" id="GO:0005886">
    <property type="term" value="C:plasma membrane"/>
    <property type="evidence" value="ECO:0007669"/>
    <property type="project" value="UniProtKB-SubCell"/>
</dbReference>
<organism evidence="11 12">
    <name type="scientific">Pseudoramibacter alactolyticus ATCC 23263</name>
    <dbReference type="NCBI Taxonomy" id="887929"/>
    <lineage>
        <taxon>Bacteria</taxon>
        <taxon>Bacillati</taxon>
        <taxon>Bacillota</taxon>
        <taxon>Clostridia</taxon>
        <taxon>Eubacteriales</taxon>
        <taxon>Eubacteriaceae</taxon>
        <taxon>Pseudoramibacter</taxon>
    </lineage>
</organism>
<dbReference type="PROSITE" id="PS00760">
    <property type="entry name" value="SPASE_I_2"/>
    <property type="match status" value="1"/>
</dbReference>
<evidence type="ECO:0000256" key="4">
    <source>
        <dbReference type="ARBA" id="ARBA00013208"/>
    </source>
</evidence>
<dbReference type="GO" id="GO:0006465">
    <property type="term" value="P:signal peptide processing"/>
    <property type="evidence" value="ECO:0007669"/>
    <property type="project" value="InterPro"/>
</dbReference>
<dbReference type="HOGENOM" id="CLU_028723_5_1_9"/>
<reference evidence="11 12" key="1">
    <citation type="submission" date="2010-12" db="EMBL/GenBank/DDBJ databases">
        <authorList>
            <person name="Muzny D."/>
            <person name="Qin X."/>
            <person name="Deng J."/>
            <person name="Jiang H."/>
            <person name="Liu Y."/>
            <person name="Qu J."/>
            <person name="Song X.-Z."/>
            <person name="Zhang L."/>
            <person name="Thornton R."/>
            <person name="Coyle M."/>
            <person name="Francisco L."/>
            <person name="Jackson L."/>
            <person name="Javaid M."/>
            <person name="Korchina V."/>
            <person name="Kovar C."/>
            <person name="Mata R."/>
            <person name="Mathew T."/>
            <person name="Ngo R."/>
            <person name="Nguyen L."/>
            <person name="Nguyen N."/>
            <person name="Okwuonu G."/>
            <person name="Ongeri F."/>
            <person name="Pham C."/>
            <person name="Simmons D."/>
            <person name="Wilczek-Boney K."/>
            <person name="Hale W."/>
            <person name="Jakkamsetti A."/>
            <person name="Pham P."/>
            <person name="Ruth R."/>
            <person name="San Lucas F."/>
            <person name="Warren J."/>
            <person name="Zhang J."/>
            <person name="Zhao Z."/>
            <person name="Zhou C."/>
            <person name="Zhu D."/>
            <person name="Lee S."/>
            <person name="Bess C."/>
            <person name="Blankenburg K."/>
            <person name="Forbes L."/>
            <person name="Fu Q."/>
            <person name="Gubbala S."/>
            <person name="Hirani K."/>
            <person name="Jayaseelan J.C."/>
            <person name="Lara F."/>
            <person name="Munidasa M."/>
            <person name="Palculict T."/>
            <person name="Patil S."/>
            <person name="Pu L.-L."/>
            <person name="Saada N."/>
            <person name="Tang L."/>
            <person name="Weissenberger G."/>
            <person name="Zhu Y."/>
            <person name="Hemphill L."/>
            <person name="Shang Y."/>
            <person name="Youmans B."/>
            <person name="Ayvaz T."/>
            <person name="Ross M."/>
            <person name="Santibanez J."/>
            <person name="Aqrawi P."/>
            <person name="Gross S."/>
            <person name="Joshi V."/>
            <person name="Fowler G."/>
            <person name="Nazareth L."/>
            <person name="Reid J."/>
            <person name="Worley K."/>
            <person name="Petrosino J."/>
            <person name="Highlander S."/>
            <person name="Gibbs R."/>
        </authorList>
    </citation>
    <scope>NUCLEOTIDE SEQUENCE [LARGE SCALE GENOMIC DNA]</scope>
    <source>
        <strain evidence="11 12">ATCC 23263</strain>
    </source>
</reference>
<feature type="transmembrane region" description="Helical" evidence="8">
    <location>
        <begin position="20"/>
        <end position="42"/>
    </location>
</feature>